<proteinExistence type="predicted"/>
<dbReference type="EMBL" id="KZ824997">
    <property type="protein sequence ID" value="RAH65355.1"/>
    <property type="molecule type" value="Genomic_DNA"/>
</dbReference>
<reference evidence="1" key="1">
    <citation type="submission" date="2018-02" db="EMBL/GenBank/DDBJ databases">
        <title>The genomes of Aspergillus section Nigri reveals drivers in fungal speciation.</title>
        <authorList>
            <consortium name="DOE Joint Genome Institute"/>
            <person name="Vesth T.C."/>
            <person name="Nybo J."/>
            <person name="Theobald S."/>
            <person name="Brandl J."/>
            <person name="Frisvad J.C."/>
            <person name="Nielsen K.F."/>
            <person name="Lyhne E.K."/>
            <person name="Kogle M.E."/>
            <person name="Kuo A."/>
            <person name="Riley R."/>
            <person name="Clum A."/>
            <person name="Nolan M."/>
            <person name="Lipzen A."/>
            <person name="Salamov A."/>
            <person name="Henrissat B."/>
            <person name="Wiebenga A."/>
            <person name="De vries R.P."/>
            <person name="Grigoriev I.V."/>
            <person name="Mortensen U.H."/>
            <person name="Andersen M.R."/>
            <person name="Baker S.E."/>
        </authorList>
    </citation>
    <scope>NUCLEOTIDE SEQUENCE</scope>
    <source>
        <strain evidence="1">CBS 121060</strain>
    </source>
</reference>
<name>A0ACD1GV66_9EURO</name>
<gene>
    <name evidence="1" type="ORF">BO66DRAFT_405666</name>
</gene>
<organism evidence="1 2">
    <name type="scientific">Aspergillus aculeatinus CBS 121060</name>
    <dbReference type="NCBI Taxonomy" id="1448322"/>
    <lineage>
        <taxon>Eukaryota</taxon>
        <taxon>Fungi</taxon>
        <taxon>Dikarya</taxon>
        <taxon>Ascomycota</taxon>
        <taxon>Pezizomycotina</taxon>
        <taxon>Eurotiomycetes</taxon>
        <taxon>Eurotiomycetidae</taxon>
        <taxon>Eurotiales</taxon>
        <taxon>Aspergillaceae</taxon>
        <taxon>Aspergillus</taxon>
        <taxon>Aspergillus subgen. Circumdati</taxon>
    </lineage>
</organism>
<keyword evidence="2" id="KW-1185">Reference proteome</keyword>
<protein>
    <submittedName>
        <fullName evidence="1">Uncharacterized protein</fullName>
    </submittedName>
</protein>
<evidence type="ECO:0000313" key="2">
    <source>
        <dbReference type="Proteomes" id="UP000249661"/>
    </source>
</evidence>
<sequence length="143" mass="15713">MNLSLIIFMLSALASLALARPIVNDTPGLRHASSGVHHGQGGSNRAFIWVKSSTHGEGLGVMELWIGCSGTCRGLLRDQKDKQADSQAEILWGGRTGYPLCNWTFCVARVRSGRCVRFNSIQFMFHYPKEPRESLSPPIAAQL</sequence>
<evidence type="ECO:0000313" key="1">
    <source>
        <dbReference type="EMBL" id="RAH65355.1"/>
    </source>
</evidence>
<dbReference type="Proteomes" id="UP000249661">
    <property type="component" value="Unassembled WGS sequence"/>
</dbReference>
<accession>A0ACD1GV66</accession>